<name>A0ABT2F276_9STAP</name>
<gene>
    <name evidence="1" type="ORF">NXS11_03410</name>
</gene>
<reference evidence="1 2" key="1">
    <citation type="journal article" date="2023" name="Int. J. Syst. Evol. Microbiol.">
        <title>Streptococcus sciuri sp. nov., Staphylococcus marylandisciuri sp. nov. and Staphylococcus americanisciuri sp. nov., isolated from faeces of eastern grey squirrel (Sciurus carolinensis).</title>
        <authorList>
            <person name="Volokhov D.V."/>
            <person name="Zagorodnyaya T.A."/>
            <person name="Furtak V.A."/>
            <person name="Nattanmai G."/>
            <person name="Randall L."/>
            <person name="Jose S."/>
            <person name="Gao Y."/>
            <person name="Eisenberg T."/>
            <person name="Delmonte P."/>
            <person name="Blom J."/>
            <person name="Mitchell K.K."/>
        </authorList>
    </citation>
    <scope>NUCLEOTIDE SEQUENCE [LARGE SCALE GENOMIC DNA]</scope>
    <source>
        <strain evidence="1 2">GRT3</strain>
    </source>
</reference>
<dbReference type="RefSeq" id="WP_259198662.1">
    <property type="nucleotide sequence ID" value="NZ_JANUXY010000003.1"/>
</dbReference>
<comment type="caution">
    <text evidence="1">The sequence shown here is derived from an EMBL/GenBank/DDBJ whole genome shotgun (WGS) entry which is preliminary data.</text>
</comment>
<keyword evidence="2" id="KW-1185">Reference proteome</keyword>
<dbReference type="EMBL" id="JANUXY010000003">
    <property type="protein sequence ID" value="MCS4485937.1"/>
    <property type="molecule type" value="Genomic_DNA"/>
</dbReference>
<proteinExistence type="predicted"/>
<sequence length="156" mass="18484">MEMVLIKKQHIEFIVEREIFDLSRSVIYKGNDILSADIKFNEMLLDSFNFNLAIFDSTKELKEYLNKNGIGFRIESKFIILENESVDLYRQLLSVLVNRSYNYIFAGIFILNHEFSKPSFKKSKVYIDNEFAIIPYFEDESVYLLNGSKYIKAFKR</sequence>
<organism evidence="1 2">
    <name type="scientific">Staphylococcus americanisciuri</name>
    <dbReference type="NCBI Taxonomy" id="2973940"/>
    <lineage>
        <taxon>Bacteria</taxon>
        <taxon>Bacillati</taxon>
        <taxon>Bacillota</taxon>
        <taxon>Bacilli</taxon>
        <taxon>Bacillales</taxon>
        <taxon>Staphylococcaceae</taxon>
        <taxon>Staphylococcus</taxon>
    </lineage>
</organism>
<dbReference type="Proteomes" id="UP001205609">
    <property type="component" value="Unassembled WGS sequence"/>
</dbReference>
<evidence type="ECO:0000313" key="2">
    <source>
        <dbReference type="Proteomes" id="UP001205609"/>
    </source>
</evidence>
<accession>A0ABT2F276</accession>
<protein>
    <submittedName>
        <fullName evidence="1">Uncharacterized protein</fullName>
    </submittedName>
</protein>
<evidence type="ECO:0000313" key="1">
    <source>
        <dbReference type="EMBL" id="MCS4485937.1"/>
    </source>
</evidence>